<comment type="similarity">
    <text evidence="5">Belongs to the FMN-dependent alpha-hydroxy acid dehydrogenase family.</text>
</comment>
<dbReference type="InterPro" id="IPR012133">
    <property type="entry name" value="Alpha-hydoxy_acid_DH_FMN"/>
</dbReference>
<feature type="binding site" evidence="7">
    <location>
        <position position="266"/>
    </location>
    <ligand>
        <name>glyoxylate</name>
        <dbReference type="ChEBI" id="CHEBI:36655"/>
    </ligand>
</feature>
<keyword evidence="10" id="KW-1185">Reference proteome</keyword>
<dbReference type="PIRSF" id="PIRSF000138">
    <property type="entry name" value="Al-hdrx_acd_dh"/>
    <property type="match status" value="1"/>
</dbReference>
<proteinExistence type="inferred from homology"/>
<dbReference type="EMBL" id="BRXS01000001">
    <property type="protein sequence ID" value="GLC23577.1"/>
    <property type="molecule type" value="Genomic_DNA"/>
</dbReference>
<feature type="binding site" evidence="7">
    <location>
        <position position="26"/>
    </location>
    <ligand>
        <name>glyoxylate</name>
        <dbReference type="ChEBI" id="CHEBI:36655"/>
    </ligand>
</feature>
<evidence type="ECO:0000313" key="9">
    <source>
        <dbReference type="EMBL" id="GLC23577.1"/>
    </source>
</evidence>
<keyword evidence="4" id="KW-0560">Oxidoreductase</keyword>
<evidence type="ECO:0000256" key="2">
    <source>
        <dbReference type="ARBA" id="ARBA00022630"/>
    </source>
</evidence>
<feature type="binding site" evidence="7">
    <location>
        <position position="135"/>
    </location>
    <ligand>
        <name>FMN</name>
        <dbReference type="ChEBI" id="CHEBI:58210"/>
    </ligand>
</feature>
<feature type="binding site" evidence="7">
    <location>
        <position position="137"/>
    </location>
    <ligand>
        <name>glyoxylate</name>
        <dbReference type="ChEBI" id="CHEBI:36655"/>
    </ligand>
</feature>
<feature type="binding site" evidence="7">
    <location>
        <position position="172"/>
    </location>
    <ligand>
        <name>glyoxylate</name>
        <dbReference type="ChEBI" id="CHEBI:36655"/>
    </ligand>
</feature>
<dbReference type="Proteomes" id="UP001161325">
    <property type="component" value="Unassembled WGS sequence"/>
</dbReference>
<feature type="binding site" evidence="7">
    <location>
        <position position="239"/>
    </location>
    <ligand>
        <name>FMN</name>
        <dbReference type="ChEBI" id="CHEBI:58210"/>
    </ligand>
</feature>
<feature type="binding site" evidence="7">
    <location>
        <position position="163"/>
    </location>
    <ligand>
        <name>FMN</name>
        <dbReference type="ChEBI" id="CHEBI:58210"/>
    </ligand>
</feature>
<protein>
    <submittedName>
        <fullName evidence="9">Alpha-hydroxy-acid oxidizing enzyme</fullName>
    </submittedName>
</protein>
<evidence type="ECO:0000313" key="10">
    <source>
        <dbReference type="Proteomes" id="UP001161325"/>
    </source>
</evidence>
<dbReference type="InterPro" id="IPR013785">
    <property type="entry name" value="Aldolase_TIM"/>
</dbReference>
<dbReference type="InterPro" id="IPR037396">
    <property type="entry name" value="FMN_HAD"/>
</dbReference>
<dbReference type="GO" id="GO:0005737">
    <property type="term" value="C:cytoplasm"/>
    <property type="evidence" value="ECO:0007669"/>
    <property type="project" value="UniProtKB-ARBA"/>
</dbReference>
<feature type="binding site" evidence="7">
    <location>
        <begin position="79"/>
        <end position="81"/>
    </location>
    <ligand>
        <name>FMN</name>
        <dbReference type="ChEBI" id="CHEBI:58210"/>
    </ligand>
</feature>
<evidence type="ECO:0000256" key="5">
    <source>
        <dbReference type="ARBA" id="ARBA00024042"/>
    </source>
</evidence>
<name>A0AA37V1C9_9BACT</name>
<evidence type="ECO:0000256" key="6">
    <source>
        <dbReference type="PIRSR" id="PIRSR000138-1"/>
    </source>
</evidence>
<dbReference type="PROSITE" id="PS51349">
    <property type="entry name" value="FMN_HYDROXY_ACID_DH_2"/>
    <property type="match status" value="1"/>
</dbReference>
<evidence type="ECO:0000256" key="4">
    <source>
        <dbReference type="ARBA" id="ARBA00023002"/>
    </source>
</evidence>
<evidence type="ECO:0000256" key="3">
    <source>
        <dbReference type="ARBA" id="ARBA00022643"/>
    </source>
</evidence>
<dbReference type="Pfam" id="PF01070">
    <property type="entry name" value="FMN_dh"/>
    <property type="match status" value="1"/>
</dbReference>
<reference evidence="9" key="1">
    <citation type="submission" date="2022-08" db="EMBL/GenBank/DDBJ databases">
        <title>Draft genome sequencing of Roseisolibacter agri AW1220.</title>
        <authorList>
            <person name="Tobiishi Y."/>
            <person name="Tonouchi A."/>
        </authorList>
    </citation>
    <scope>NUCLEOTIDE SEQUENCE</scope>
    <source>
        <strain evidence="9">AW1220</strain>
    </source>
</reference>
<dbReference type="PROSITE" id="PS00557">
    <property type="entry name" value="FMN_HYDROXY_ACID_DH_1"/>
    <property type="match status" value="1"/>
</dbReference>
<dbReference type="RefSeq" id="WP_284348011.1">
    <property type="nucleotide sequence ID" value="NZ_BRXS01000001.1"/>
</dbReference>
<keyword evidence="3 7" id="KW-0288">FMN</keyword>
<dbReference type="Gene3D" id="3.20.20.70">
    <property type="entry name" value="Aldolase class I"/>
    <property type="match status" value="1"/>
</dbReference>
<dbReference type="GO" id="GO:0016491">
    <property type="term" value="F:oxidoreductase activity"/>
    <property type="evidence" value="ECO:0007669"/>
    <property type="project" value="UniProtKB-KW"/>
</dbReference>
<gene>
    <name evidence="9" type="ORF">rosag_00900</name>
</gene>
<feature type="active site" description="Proton acceptor" evidence="6">
    <location>
        <position position="263"/>
    </location>
</feature>
<dbReference type="PANTHER" id="PTHR10578:SF107">
    <property type="entry name" value="2-HYDROXYACID OXIDASE 1"/>
    <property type="match status" value="1"/>
</dbReference>
<sequence length="365" mass="38263">MTTVPLTVRDLHDLAVARLPRMAYDYYASGAEDEHTLAGNEAAWARVRLRPRCLVDVSARDLATTVLGRRVSMPVLVAPTAFQRMAHPDGELATARAAAAIGTVMTLSTLATTTLEDVAGAYDAERGAMGGRWFQLYVYRDRGITRSLVERAEAAGYDALALTVDAPFLGRRLRDVRNGFALPPGLSVANLVGHGKGAVDEARGDSGLAAYVAAMLDPSLTWRDVEWLRSITRLPVLVKGVVRADDARLAAAHGASAVVVSNHGGRQLDGAIATADALPEVVDAVRDALEVYVDGGVRRGGDVLRALALGARAVLVGRPVLWGLACDGAAGVASALGMLRAELDLAMALAGCASAGAVPRDLVAW</sequence>
<feature type="binding site" evidence="7">
    <location>
        <begin position="317"/>
        <end position="318"/>
    </location>
    <ligand>
        <name>FMN</name>
        <dbReference type="ChEBI" id="CHEBI:58210"/>
    </ligand>
</feature>
<comment type="cofactor">
    <cofactor evidence="1">
        <name>FMN</name>
        <dbReference type="ChEBI" id="CHEBI:58210"/>
    </cofactor>
</comment>
<evidence type="ECO:0000256" key="7">
    <source>
        <dbReference type="PIRSR" id="PIRSR000138-2"/>
    </source>
</evidence>
<dbReference type="FunFam" id="3.20.20.70:FF:000056">
    <property type="entry name" value="hydroxyacid oxidase 2"/>
    <property type="match status" value="1"/>
</dbReference>
<dbReference type="CDD" id="cd02809">
    <property type="entry name" value="alpha_hydroxyacid_oxid_FMN"/>
    <property type="match status" value="1"/>
</dbReference>
<feature type="domain" description="FMN hydroxy acid dehydrogenase" evidence="8">
    <location>
        <begin position="1"/>
        <end position="365"/>
    </location>
</feature>
<evidence type="ECO:0000256" key="1">
    <source>
        <dbReference type="ARBA" id="ARBA00001917"/>
    </source>
</evidence>
<comment type="caution">
    <text evidence="9">The sequence shown here is derived from an EMBL/GenBank/DDBJ whole genome shotgun (WGS) entry which is preliminary data.</text>
</comment>
<keyword evidence="2 7" id="KW-0285">Flavoprotein</keyword>
<feature type="binding site" evidence="7">
    <location>
        <position position="263"/>
    </location>
    <ligand>
        <name>glyoxylate</name>
        <dbReference type="ChEBI" id="CHEBI:36655"/>
    </ligand>
</feature>
<dbReference type="PANTHER" id="PTHR10578">
    <property type="entry name" value="S -2-HYDROXY-ACID OXIDASE-RELATED"/>
    <property type="match status" value="1"/>
</dbReference>
<accession>A0AA37V1C9</accession>
<dbReference type="GO" id="GO:0010181">
    <property type="term" value="F:FMN binding"/>
    <property type="evidence" value="ECO:0007669"/>
    <property type="project" value="InterPro"/>
</dbReference>
<evidence type="ECO:0000259" key="8">
    <source>
        <dbReference type="PROSITE" id="PS51349"/>
    </source>
</evidence>
<organism evidence="9 10">
    <name type="scientific">Roseisolibacter agri</name>
    <dbReference type="NCBI Taxonomy" id="2014610"/>
    <lineage>
        <taxon>Bacteria</taxon>
        <taxon>Pseudomonadati</taxon>
        <taxon>Gemmatimonadota</taxon>
        <taxon>Gemmatimonadia</taxon>
        <taxon>Gemmatimonadales</taxon>
        <taxon>Gemmatimonadaceae</taxon>
        <taxon>Roseisolibacter</taxon>
    </lineage>
</organism>
<feature type="binding site" evidence="7">
    <location>
        <begin position="294"/>
        <end position="298"/>
    </location>
    <ligand>
        <name>FMN</name>
        <dbReference type="ChEBI" id="CHEBI:58210"/>
    </ligand>
</feature>
<feature type="binding site" evidence="7">
    <location>
        <position position="108"/>
    </location>
    <ligand>
        <name>FMN</name>
        <dbReference type="ChEBI" id="CHEBI:58210"/>
    </ligand>
</feature>
<dbReference type="InterPro" id="IPR008259">
    <property type="entry name" value="FMN_hydac_DH_AS"/>
</dbReference>
<dbReference type="InterPro" id="IPR000262">
    <property type="entry name" value="FMN-dep_DH"/>
</dbReference>
<dbReference type="SUPFAM" id="SSF51395">
    <property type="entry name" value="FMN-linked oxidoreductases"/>
    <property type="match status" value="1"/>
</dbReference>
<feature type="binding site" evidence="7">
    <location>
        <position position="261"/>
    </location>
    <ligand>
        <name>FMN</name>
        <dbReference type="ChEBI" id="CHEBI:58210"/>
    </ligand>
</feature>
<dbReference type="AlphaFoldDB" id="A0AA37V1C9"/>